<reference evidence="1 2" key="1">
    <citation type="journal article" date="2019" name="Front. Microbiol.">
        <title>Thermoanaerosceptrum fracticalcis gen. nov. sp. nov., a Novel Fumarate-Fermenting Microorganism From a Deep Fractured Carbonate Aquifer of the US Great Basin.</title>
        <authorList>
            <person name="Hamilton-Brehm S.D."/>
            <person name="Stewart L.E."/>
            <person name="Zavarin M."/>
            <person name="Caldwell M."/>
            <person name="Lawson P.A."/>
            <person name="Onstott T.C."/>
            <person name="Grzymski J."/>
            <person name="Neveux I."/>
            <person name="Lollar B.S."/>
            <person name="Russell C.E."/>
            <person name="Moser D.P."/>
        </authorList>
    </citation>
    <scope>NUCLEOTIDE SEQUENCE [LARGE SCALE GENOMIC DNA]</scope>
    <source>
        <strain evidence="1 2">DRI-13</strain>
    </source>
</reference>
<dbReference type="InterPro" id="IPR006944">
    <property type="entry name" value="Phage/GTA_portal"/>
</dbReference>
<dbReference type="InterPro" id="IPR006427">
    <property type="entry name" value="Portal_HK97"/>
</dbReference>
<dbReference type="AlphaFoldDB" id="A0A7G6E7Z6"/>
<gene>
    <name evidence="1" type="ORF">BR63_19155</name>
</gene>
<organism evidence="1 2">
    <name type="scientific">Thermanaerosceptrum fracticalcis</name>
    <dbReference type="NCBI Taxonomy" id="1712410"/>
    <lineage>
        <taxon>Bacteria</taxon>
        <taxon>Bacillati</taxon>
        <taxon>Bacillota</taxon>
        <taxon>Clostridia</taxon>
        <taxon>Eubacteriales</taxon>
        <taxon>Peptococcaceae</taxon>
        <taxon>Thermanaerosceptrum</taxon>
    </lineage>
</organism>
<dbReference type="Pfam" id="PF04860">
    <property type="entry name" value="Phage_portal"/>
    <property type="match status" value="1"/>
</dbReference>
<evidence type="ECO:0000313" key="1">
    <source>
        <dbReference type="EMBL" id="QNB48200.1"/>
    </source>
</evidence>
<dbReference type="RefSeq" id="WP_034424997.1">
    <property type="nucleotide sequence ID" value="NZ_CP045798.1"/>
</dbReference>
<accession>A0A7G6E7Z6</accession>
<dbReference type="OrthoDB" id="9765386at2"/>
<dbReference type="NCBIfam" id="TIGR01537">
    <property type="entry name" value="portal_HK97"/>
    <property type="match status" value="1"/>
</dbReference>
<dbReference type="EMBL" id="CP045798">
    <property type="protein sequence ID" value="QNB48200.1"/>
    <property type="molecule type" value="Genomic_DNA"/>
</dbReference>
<proteinExistence type="predicted"/>
<protein>
    <submittedName>
        <fullName evidence="1">Phage portal protein</fullName>
    </submittedName>
</protein>
<evidence type="ECO:0000313" key="2">
    <source>
        <dbReference type="Proteomes" id="UP000515847"/>
    </source>
</evidence>
<sequence length="420" mass="47785">MGILAKKLLKNFTLADWDKQIKMAIIGTQSNSGITVNESTAMRFTAVFACIRVLAETLASTPIILYRDRKPGDKSSGKDRAAEHPLYDILKSVPNRYMPSFTFKETMMGHIVTSGNCYAQIIRNRRGQVTELNIIPWTQIEPEQDTETGEIRYKTNDRGKTVYLPFEEVFHIPGLGFDGIKGYSPIRMAMEAVGLGLAAETFAAKFYGQGTHLGGVLEHPGKLGDQAHKNLKSDFEEKYAGIYNSHKVPILEEGMTFKQLGIKPEEAQFIETRKFQIEEIARIYRVPLHLLQNLDRATNNNIEHQSLEFVMYTMLPWFARWEQYINFKLLTKEERQQGYFAEFLINALLRGDTKSRAMMLQLMRQNGVLNADEWRELENMNPQEGGLGKIYFINGAMVPVETAAQQKKPNQNGGDNVNEE</sequence>
<dbReference type="KEGG" id="tfr:BR63_19155"/>
<dbReference type="Proteomes" id="UP000515847">
    <property type="component" value="Chromosome"/>
</dbReference>
<name>A0A7G6E7Z6_THEFR</name>
<keyword evidence="2" id="KW-1185">Reference proteome</keyword>